<evidence type="ECO:0000313" key="9">
    <source>
        <dbReference type="EMBL" id="KZS96888.1"/>
    </source>
</evidence>
<evidence type="ECO:0000256" key="4">
    <source>
        <dbReference type="ARBA" id="ARBA00022490"/>
    </source>
</evidence>
<proteinExistence type="inferred from homology"/>
<evidence type="ECO:0000259" key="8">
    <source>
        <dbReference type="PROSITE" id="PS50250"/>
    </source>
</evidence>
<dbReference type="AlphaFoldDB" id="A0A164YGA6"/>
<dbReference type="InterPro" id="IPR036390">
    <property type="entry name" value="WH_DNA-bd_sf"/>
</dbReference>
<dbReference type="GO" id="GO:0005737">
    <property type="term" value="C:cytoplasm"/>
    <property type="evidence" value="ECO:0007669"/>
    <property type="project" value="UniProtKB-SubCell"/>
</dbReference>
<dbReference type="Proteomes" id="UP000076722">
    <property type="component" value="Unassembled WGS sequence"/>
</dbReference>
<dbReference type="STRING" id="1314777.A0A164YGA6"/>
<evidence type="ECO:0000256" key="7">
    <source>
        <dbReference type="SAM" id="MobiDB-lite"/>
    </source>
</evidence>
<dbReference type="InterPro" id="IPR000717">
    <property type="entry name" value="PCI_dom"/>
</dbReference>
<keyword evidence="5" id="KW-0736">Signalosome</keyword>
<accession>A0A164YGA6</accession>
<feature type="domain" description="PCI" evidence="8">
    <location>
        <begin position="245"/>
        <end position="417"/>
    </location>
</feature>
<protein>
    <submittedName>
        <fullName evidence="9">PCI-domain-containing protein</fullName>
    </submittedName>
</protein>
<dbReference type="PANTHER" id="PTHR14145">
    <property type="entry name" value="26S PROTESOME SUBUNIT 6"/>
    <property type="match status" value="1"/>
</dbReference>
<sequence length="473" mass="52762">MNVDLISDNNEGKQPETHKKSTVVVVDEDHPFDLESYISSYSGSTAIARLQHIATTCPAIAKPALRIGIQQLLESRDTHQYTHLTTLYNSLATSSEIIPINSKWVQETAQRNAKEKNKLETELKTYSSNMIKESIRMAHRDLGDYYRLVGENATALKHYTKCREYCTTSQHILEMCIIVLELLIEQKNYSHISTYVFKADSALDTQPSSATSTAPGTAPKKSAERDRVQTKLDLATALSSLGTGQYEKAASSFLRLGSLKSLEDWNGKLISGSDIAIYATLCSLATLSRSAIKAQVLENDNFGVYIEQEPYVRELLDAYMASKFHTVLAILQRYSTRHALDIHLAPHISALTVLIRNRALVLYFQPFQSIRLEKMGQAFGLSIPELEGYLVPLIQSGDIKGRIDSKNKATKSQDQRAQLYQKAVQTGNEIQSTNRKLLLRMALIHADLVVKAPKEKKGNNLASEHPSVAALYD</sequence>
<dbReference type="SMART" id="SM00088">
    <property type="entry name" value="PINT"/>
    <property type="match status" value="1"/>
</dbReference>
<dbReference type="Pfam" id="PF01399">
    <property type="entry name" value="PCI"/>
    <property type="match status" value="1"/>
</dbReference>
<keyword evidence="10" id="KW-1185">Reference proteome</keyword>
<dbReference type="Gene3D" id="1.25.40.570">
    <property type="match status" value="1"/>
</dbReference>
<dbReference type="Pfam" id="PF10602">
    <property type="entry name" value="RPN7"/>
    <property type="match status" value="1"/>
</dbReference>
<name>A0A164YGA6_9AGAM</name>
<feature type="compositionally biased region" description="Polar residues" evidence="7">
    <location>
        <begin position="206"/>
        <end position="215"/>
    </location>
</feature>
<reference evidence="9 10" key="1">
    <citation type="journal article" date="2016" name="Mol. Biol. Evol.">
        <title>Comparative Genomics of Early-Diverging Mushroom-Forming Fungi Provides Insights into the Origins of Lignocellulose Decay Capabilities.</title>
        <authorList>
            <person name="Nagy L.G."/>
            <person name="Riley R."/>
            <person name="Tritt A."/>
            <person name="Adam C."/>
            <person name="Daum C."/>
            <person name="Floudas D."/>
            <person name="Sun H."/>
            <person name="Yadav J.S."/>
            <person name="Pangilinan J."/>
            <person name="Larsson K.H."/>
            <person name="Matsuura K."/>
            <person name="Barry K."/>
            <person name="Labutti K."/>
            <person name="Kuo R."/>
            <person name="Ohm R.A."/>
            <person name="Bhattacharya S.S."/>
            <person name="Shirouzu T."/>
            <person name="Yoshinaga Y."/>
            <person name="Martin F.M."/>
            <person name="Grigoriev I.V."/>
            <person name="Hibbett D.S."/>
        </authorList>
    </citation>
    <scope>NUCLEOTIDE SEQUENCE [LARGE SCALE GENOMIC DNA]</scope>
    <source>
        <strain evidence="9 10">HHB9708</strain>
    </source>
</reference>
<evidence type="ECO:0000256" key="1">
    <source>
        <dbReference type="ARBA" id="ARBA00004123"/>
    </source>
</evidence>
<dbReference type="InterPro" id="IPR045135">
    <property type="entry name" value="Rpn7_N"/>
</dbReference>
<dbReference type="PANTHER" id="PTHR14145:SF2">
    <property type="entry name" value="COP9 SIGNALOSOME COMPLEX SUBUNIT 1"/>
    <property type="match status" value="1"/>
</dbReference>
<comment type="subcellular location">
    <subcellularLocation>
        <location evidence="2">Cytoplasm</location>
    </subcellularLocation>
    <subcellularLocation>
        <location evidence="1">Nucleus</location>
    </subcellularLocation>
</comment>
<keyword evidence="4" id="KW-0963">Cytoplasm</keyword>
<evidence type="ECO:0000256" key="5">
    <source>
        <dbReference type="ARBA" id="ARBA00022790"/>
    </source>
</evidence>
<dbReference type="EMBL" id="KV419398">
    <property type="protein sequence ID" value="KZS96888.1"/>
    <property type="molecule type" value="Genomic_DNA"/>
</dbReference>
<evidence type="ECO:0000256" key="6">
    <source>
        <dbReference type="ARBA" id="ARBA00023242"/>
    </source>
</evidence>
<dbReference type="GO" id="GO:0008180">
    <property type="term" value="C:COP9 signalosome"/>
    <property type="evidence" value="ECO:0007669"/>
    <property type="project" value="UniProtKB-KW"/>
</dbReference>
<dbReference type="OrthoDB" id="422427at2759"/>
<feature type="region of interest" description="Disordered" evidence="7">
    <location>
        <begin position="206"/>
        <end position="225"/>
    </location>
</feature>
<dbReference type="PROSITE" id="PS50250">
    <property type="entry name" value="PCI"/>
    <property type="match status" value="1"/>
</dbReference>
<gene>
    <name evidence="9" type="ORF">SISNIDRAFT_534079</name>
</gene>
<evidence type="ECO:0000256" key="2">
    <source>
        <dbReference type="ARBA" id="ARBA00004496"/>
    </source>
</evidence>
<evidence type="ECO:0000313" key="10">
    <source>
        <dbReference type="Proteomes" id="UP000076722"/>
    </source>
</evidence>
<organism evidence="9 10">
    <name type="scientific">Sistotremastrum niveocremeum HHB9708</name>
    <dbReference type="NCBI Taxonomy" id="1314777"/>
    <lineage>
        <taxon>Eukaryota</taxon>
        <taxon>Fungi</taxon>
        <taxon>Dikarya</taxon>
        <taxon>Basidiomycota</taxon>
        <taxon>Agaricomycotina</taxon>
        <taxon>Agaricomycetes</taxon>
        <taxon>Sistotremastrales</taxon>
        <taxon>Sistotremastraceae</taxon>
        <taxon>Sertulicium</taxon>
        <taxon>Sertulicium niveocremeum</taxon>
    </lineage>
</organism>
<dbReference type="InterPro" id="IPR019585">
    <property type="entry name" value="Rpn7/CSN1"/>
</dbReference>
<keyword evidence="6" id="KW-0539">Nucleus</keyword>
<dbReference type="SUPFAM" id="SSF46785">
    <property type="entry name" value="Winged helix' DNA-binding domain"/>
    <property type="match status" value="1"/>
</dbReference>
<evidence type="ECO:0000256" key="3">
    <source>
        <dbReference type="ARBA" id="ARBA00008793"/>
    </source>
</evidence>
<comment type="similarity">
    <text evidence="3">Belongs to the CSN1 family.</text>
</comment>